<accession>A0A814Q4A3</accession>
<evidence type="ECO:0000313" key="3">
    <source>
        <dbReference type="EMBL" id="CAF1331419.1"/>
    </source>
</evidence>
<evidence type="ECO:0000256" key="1">
    <source>
        <dbReference type="SAM" id="Phobius"/>
    </source>
</evidence>
<gene>
    <name evidence="3" type="ORF">EDS130_LOCUS32210</name>
    <name evidence="2" type="ORF">XAT740_LOCUS19036</name>
</gene>
<keyword evidence="1" id="KW-0812">Transmembrane</keyword>
<keyword evidence="1" id="KW-0472">Membrane</keyword>
<feature type="transmembrane region" description="Helical" evidence="1">
    <location>
        <begin position="32"/>
        <end position="54"/>
    </location>
</feature>
<dbReference type="Proteomes" id="UP000663828">
    <property type="component" value="Unassembled WGS sequence"/>
</dbReference>
<sequence>MNDDDPLLTDHDVVEQSEENTNTKSIESLHEWIIWSYLNVLIGGVILGVIAIGCSFRTHKFKRRQNYSKALKWSYVTLVTNCITTLCGLCACGYLIFLYSRIISNEQKQLMTKKITTKTIL</sequence>
<dbReference type="OrthoDB" id="10008022at2759"/>
<proteinExistence type="predicted"/>
<feature type="transmembrane region" description="Helical" evidence="1">
    <location>
        <begin position="75"/>
        <end position="99"/>
    </location>
</feature>
<evidence type="ECO:0000313" key="2">
    <source>
        <dbReference type="EMBL" id="CAF1114325.1"/>
    </source>
</evidence>
<dbReference type="EMBL" id="CAJNOJ010000245">
    <property type="protein sequence ID" value="CAF1331419.1"/>
    <property type="molecule type" value="Genomic_DNA"/>
</dbReference>
<evidence type="ECO:0000313" key="4">
    <source>
        <dbReference type="Proteomes" id="UP000663828"/>
    </source>
</evidence>
<keyword evidence="4" id="KW-1185">Reference proteome</keyword>
<dbReference type="EMBL" id="CAJNOR010001287">
    <property type="protein sequence ID" value="CAF1114325.1"/>
    <property type="molecule type" value="Genomic_DNA"/>
</dbReference>
<reference evidence="2" key="1">
    <citation type="submission" date="2021-02" db="EMBL/GenBank/DDBJ databases">
        <authorList>
            <person name="Nowell W R."/>
        </authorList>
    </citation>
    <scope>NUCLEOTIDE SEQUENCE</scope>
</reference>
<keyword evidence="1" id="KW-1133">Transmembrane helix</keyword>
<dbReference type="AlphaFoldDB" id="A0A814Q4A3"/>
<comment type="caution">
    <text evidence="2">The sequence shown here is derived from an EMBL/GenBank/DDBJ whole genome shotgun (WGS) entry which is preliminary data.</text>
</comment>
<name>A0A814Q4A3_ADIRI</name>
<organism evidence="2 4">
    <name type="scientific">Adineta ricciae</name>
    <name type="common">Rotifer</name>
    <dbReference type="NCBI Taxonomy" id="249248"/>
    <lineage>
        <taxon>Eukaryota</taxon>
        <taxon>Metazoa</taxon>
        <taxon>Spiralia</taxon>
        <taxon>Gnathifera</taxon>
        <taxon>Rotifera</taxon>
        <taxon>Eurotatoria</taxon>
        <taxon>Bdelloidea</taxon>
        <taxon>Adinetida</taxon>
        <taxon>Adinetidae</taxon>
        <taxon>Adineta</taxon>
    </lineage>
</organism>
<dbReference type="Proteomes" id="UP000663852">
    <property type="component" value="Unassembled WGS sequence"/>
</dbReference>
<protein>
    <submittedName>
        <fullName evidence="2">Uncharacterized protein</fullName>
    </submittedName>
</protein>